<dbReference type="InterPro" id="IPR050898">
    <property type="entry name" value="Plant_acyltransferase"/>
</dbReference>
<name>A0AAN9I6E4_CROPI</name>
<protein>
    <recommendedName>
        <fullName evidence="5">Benzyl alcohol O-benzoyltransferase</fullName>
    </recommendedName>
</protein>
<dbReference type="AlphaFoldDB" id="A0AAN9I6E4"/>
<sequence length="449" mass="49685">MAFSENSEPSSPPLVFTVHRKEPELVAPATPTPHEIKLLSDIDAQAGVRANIPIIQFYRNDPSKEVGKDPVEVIRKALAQTLVSYYPLAGRVREAPGGKLLVDCNEEGVMFIEADADVTLEQFGEFKSPFPCLEELLYEAPGSEGVVNAPILLIQVTRLKCGGFIFALRFNHTITDGGGIILFMLTLAQIAAGRHEPFLPPPVWQRELLTARDPPQVTQSHREYEQLTPTNMIPTDFAQHSFFFGPSEIDAIRRLLPDHLGQSSSTFEVLTSYIWRCRTKTLQLDSEEEVRMMCITNARDKFNPPFPIGYYGNCFAYPAAVTTAGKLINEPLEYAVELIQKAIGEVSEEYMHSLADLMVTKGFPLFTIVNSVLVLDTTPAGFRDVDFGWGKALYGGIAKAGAGAFPSANFHIPYQNKKGEEGILVLVCLPSQIMKIFAKELDNMLESGK</sequence>
<dbReference type="Gene3D" id="3.30.559.10">
    <property type="entry name" value="Chloramphenicol acetyltransferase-like domain"/>
    <property type="match status" value="2"/>
</dbReference>
<evidence type="ECO:0000256" key="1">
    <source>
        <dbReference type="ARBA" id="ARBA00009861"/>
    </source>
</evidence>
<dbReference type="PANTHER" id="PTHR31147:SF66">
    <property type="entry name" value="OS05G0315700 PROTEIN"/>
    <property type="match status" value="1"/>
</dbReference>
<proteinExistence type="inferred from homology"/>
<evidence type="ECO:0000313" key="4">
    <source>
        <dbReference type="Proteomes" id="UP001372338"/>
    </source>
</evidence>
<gene>
    <name evidence="3" type="ORF">RIF29_21963</name>
</gene>
<comment type="similarity">
    <text evidence="1">Belongs to the plant acyltransferase family.</text>
</comment>
<keyword evidence="4" id="KW-1185">Reference proteome</keyword>
<organism evidence="3 4">
    <name type="scientific">Crotalaria pallida</name>
    <name type="common">Smooth rattlebox</name>
    <name type="synonym">Crotalaria striata</name>
    <dbReference type="NCBI Taxonomy" id="3830"/>
    <lineage>
        <taxon>Eukaryota</taxon>
        <taxon>Viridiplantae</taxon>
        <taxon>Streptophyta</taxon>
        <taxon>Embryophyta</taxon>
        <taxon>Tracheophyta</taxon>
        <taxon>Spermatophyta</taxon>
        <taxon>Magnoliopsida</taxon>
        <taxon>eudicotyledons</taxon>
        <taxon>Gunneridae</taxon>
        <taxon>Pentapetalae</taxon>
        <taxon>rosids</taxon>
        <taxon>fabids</taxon>
        <taxon>Fabales</taxon>
        <taxon>Fabaceae</taxon>
        <taxon>Papilionoideae</taxon>
        <taxon>50 kb inversion clade</taxon>
        <taxon>genistoids sensu lato</taxon>
        <taxon>core genistoids</taxon>
        <taxon>Crotalarieae</taxon>
        <taxon>Crotalaria</taxon>
    </lineage>
</organism>
<dbReference type="Pfam" id="PF02458">
    <property type="entry name" value="Transferase"/>
    <property type="match status" value="1"/>
</dbReference>
<accession>A0AAN9I6E4</accession>
<dbReference type="InterPro" id="IPR023213">
    <property type="entry name" value="CAT-like_dom_sf"/>
</dbReference>
<dbReference type="Proteomes" id="UP001372338">
    <property type="component" value="Unassembled WGS sequence"/>
</dbReference>
<dbReference type="GO" id="GO:0016740">
    <property type="term" value="F:transferase activity"/>
    <property type="evidence" value="ECO:0007669"/>
    <property type="project" value="UniProtKB-KW"/>
</dbReference>
<dbReference type="EMBL" id="JAYWIO010000004">
    <property type="protein sequence ID" value="KAK7269243.1"/>
    <property type="molecule type" value="Genomic_DNA"/>
</dbReference>
<keyword evidence="2" id="KW-0808">Transferase</keyword>
<evidence type="ECO:0000313" key="3">
    <source>
        <dbReference type="EMBL" id="KAK7269243.1"/>
    </source>
</evidence>
<evidence type="ECO:0008006" key="5">
    <source>
        <dbReference type="Google" id="ProtNLM"/>
    </source>
</evidence>
<evidence type="ECO:0000256" key="2">
    <source>
        <dbReference type="ARBA" id="ARBA00022679"/>
    </source>
</evidence>
<reference evidence="3 4" key="1">
    <citation type="submission" date="2024-01" db="EMBL/GenBank/DDBJ databases">
        <title>The genomes of 5 underutilized Papilionoideae crops provide insights into root nodulation and disease resistanc.</title>
        <authorList>
            <person name="Yuan L."/>
        </authorList>
    </citation>
    <scope>NUCLEOTIDE SEQUENCE [LARGE SCALE GENOMIC DNA]</scope>
    <source>
        <strain evidence="3">ZHUSHIDOU_FW_LH</strain>
        <tissue evidence="3">Leaf</tissue>
    </source>
</reference>
<dbReference type="PANTHER" id="PTHR31147">
    <property type="entry name" value="ACYL TRANSFERASE 4"/>
    <property type="match status" value="1"/>
</dbReference>
<comment type="caution">
    <text evidence="3">The sequence shown here is derived from an EMBL/GenBank/DDBJ whole genome shotgun (WGS) entry which is preliminary data.</text>
</comment>